<dbReference type="Proteomes" id="UP000595198">
    <property type="component" value="Chromosome"/>
</dbReference>
<dbReference type="AlphaFoldDB" id="A0AB37GB90"/>
<organism evidence="1 3">
    <name type="scientific">Corynebacterium amycolatum</name>
    <dbReference type="NCBI Taxonomy" id="43765"/>
    <lineage>
        <taxon>Bacteria</taxon>
        <taxon>Bacillati</taxon>
        <taxon>Actinomycetota</taxon>
        <taxon>Actinomycetes</taxon>
        <taxon>Mycobacteriales</taxon>
        <taxon>Corynebacteriaceae</taxon>
        <taxon>Corynebacterium</taxon>
    </lineage>
</organism>
<keyword evidence="4" id="KW-1185">Reference proteome</keyword>
<name>A0AB37GB90_CORAY</name>
<protein>
    <submittedName>
        <fullName evidence="1">Helix-turn-helix domain-containing protein</fullName>
    </submittedName>
</protein>
<dbReference type="GO" id="GO:0003677">
    <property type="term" value="F:DNA binding"/>
    <property type="evidence" value="ECO:0007669"/>
    <property type="project" value="InterPro"/>
</dbReference>
<evidence type="ECO:0000313" key="3">
    <source>
        <dbReference type="Proteomes" id="UP000594774"/>
    </source>
</evidence>
<dbReference type="EMBL" id="CP065628">
    <property type="protein sequence ID" value="QPR30007.1"/>
    <property type="molecule type" value="Genomic_DNA"/>
</dbReference>
<dbReference type="Gene3D" id="1.10.260.40">
    <property type="entry name" value="lambda repressor-like DNA-binding domains"/>
    <property type="match status" value="1"/>
</dbReference>
<dbReference type="EMBL" id="CP066023">
    <property type="protein sequence ID" value="QQB81843.1"/>
    <property type="molecule type" value="Genomic_DNA"/>
</dbReference>
<proteinExistence type="predicted"/>
<sequence length="129" mass="14378">MICVGDLDSIGATIKARREERGWTRAELAAAARLPLPLVKYVEDGGEDVALNTIRVCLYALNLYVGWEVTAGPRWRVDSHVSATIPGVNTRTWTATAYRPTGYIAESRLFGTWREAYDYADTQARKDTP</sequence>
<evidence type="ECO:0000313" key="4">
    <source>
        <dbReference type="Proteomes" id="UP000595198"/>
    </source>
</evidence>
<dbReference type="SUPFAM" id="SSF47413">
    <property type="entry name" value="lambda repressor-like DNA-binding domains"/>
    <property type="match status" value="1"/>
</dbReference>
<dbReference type="Proteomes" id="UP000594774">
    <property type="component" value="Chromosome"/>
</dbReference>
<dbReference type="InterPro" id="IPR010982">
    <property type="entry name" value="Lambda_DNA-bd_dom_sf"/>
</dbReference>
<accession>A0AB37GB90</accession>
<evidence type="ECO:0000313" key="1">
    <source>
        <dbReference type="EMBL" id="QPR30007.1"/>
    </source>
</evidence>
<evidence type="ECO:0000313" key="2">
    <source>
        <dbReference type="EMBL" id="QQB81843.1"/>
    </source>
</evidence>
<reference evidence="3 4" key="1">
    <citation type="submission" date="2020-12" db="EMBL/GenBank/DDBJ databases">
        <title>FDA dAtabase for Regulatory Grade micrObial Sequences (FDA-ARGOS): Supporting development and validation of Infectious Disease Dx tests.</title>
        <authorList>
            <person name="Sproer C."/>
            <person name="Gronow S."/>
            <person name="Severitt S."/>
            <person name="Schroder I."/>
            <person name="Tallon L."/>
            <person name="Sadzewicz L."/>
            <person name="Zhao X."/>
            <person name="Boylan J."/>
            <person name="Ott S."/>
            <person name="Bowen H."/>
            <person name="Vavikolanu K."/>
            <person name="Mehta A."/>
            <person name="Aluvathingal J."/>
            <person name="Nadendla S."/>
            <person name="Lowell S."/>
            <person name="Myers T."/>
            <person name="Yan Y."/>
            <person name="Sichtig H."/>
        </authorList>
    </citation>
    <scope>NUCLEOTIDE SEQUENCE [LARGE SCALE GENOMIC DNA]</scope>
    <source>
        <strain evidence="1 3">FDAARGOS_938</strain>
        <strain evidence="2 4">FDAARGOS_991</strain>
    </source>
</reference>
<dbReference type="RefSeq" id="WP_197914191.1">
    <property type="nucleotide sequence ID" value="NZ_CP065628.1"/>
</dbReference>
<gene>
    <name evidence="1" type="ORF">I6G95_07040</name>
    <name evidence="2" type="ORF">I6H48_07600</name>
</gene>